<feature type="domain" description="VOC" evidence="1">
    <location>
        <begin position="10"/>
        <end position="127"/>
    </location>
</feature>
<evidence type="ECO:0000313" key="2">
    <source>
        <dbReference type="EMBL" id="SEI37930.1"/>
    </source>
</evidence>
<keyword evidence="3" id="KW-1185">Reference proteome</keyword>
<dbReference type="RefSeq" id="WP_090330933.1">
    <property type="nucleotide sequence ID" value="NZ_FNXY01000001.1"/>
</dbReference>
<dbReference type="PANTHER" id="PTHR33993:SF2">
    <property type="entry name" value="VOC DOMAIN-CONTAINING PROTEIN"/>
    <property type="match status" value="1"/>
</dbReference>
<dbReference type="PANTHER" id="PTHR33993">
    <property type="entry name" value="GLYOXALASE-RELATED"/>
    <property type="match status" value="1"/>
</dbReference>
<dbReference type="CDD" id="cd07247">
    <property type="entry name" value="SgaA_N_like"/>
    <property type="match status" value="1"/>
</dbReference>
<organism evidence="2 3">
    <name type="scientific">Dyadobacter koreensis</name>
    <dbReference type="NCBI Taxonomy" id="408657"/>
    <lineage>
        <taxon>Bacteria</taxon>
        <taxon>Pseudomonadati</taxon>
        <taxon>Bacteroidota</taxon>
        <taxon>Cytophagia</taxon>
        <taxon>Cytophagales</taxon>
        <taxon>Spirosomataceae</taxon>
        <taxon>Dyadobacter</taxon>
    </lineage>
</organism>
<dbReference type="AlphaFoldDB" id="A0A1H6QEL1"/>
<dbReference type="InterPro" id="IPR029068">
    <property type="entry name" value="Glyas_Bleomycin-R_OHBP_Dase"/>
</dbReference>
<proteinExistence type="predicted"/>
<sequence length="128" mass="13992">MEKLGANTNALNWFEIPVNDIDRAQKFYETIFEINMQLVEMMGMQMAMFPTESPKSGGALVKSPNHKPSTEGAVIYLNANPDLQLVLDRIGNAGGQITMPKTNIDPETGNMAFFIDTEGNMVGLHSGA</sequence>
<accession>A0A1H6QEL1</accession>
<dbReference type="Proteomes" id="UP000199532">
    <property type="component" value="Unassembled WGS sequence"/>
</dbReference>
<evidence type="ECO:0000259" key="1">
    <source>
        <dbReference type="PROSITE" id="PS51819"/>
    </source>
</evidence>
<dbReference type="STRING" id="408657.SAMN04487995_0199"/>
<dbReference type="InterPro" id="IPR037523">
    <property type="entry name" value="VOC_core"/>
</dbReference>
<dbReference type="Pfam" id="PF22677">
    <property type="entry name" value="Ble-like_N"/>
    <property type="match status" value="1"/>
</dbReference>
<dbReference type="EMBL" id="FNXY01000001">
    <property type="protein sequence ID" value="SEI37930.1"/>
    <property type="molecule type" value="Genomic_DNA"/>
</dbReference>
<name>A0A1H6QEL1_9BACT</name>
<dbReference type="SUPFAM" id="SSF54593">
    <property type="entry name" value="Glyoxalase/Bleomycin resistance protein/Dihydroxybiphenyl dioxygenase"/>
    <property type="match status" value="1"/>
</dbReference>
<reference evidence="2 3" key="1">
    <citation type="submission" date="2016-10" db="EMBL/GenBank/DDBJ databases">
        <authorList>
            <person name="de Groot N.N."/>
        </authorList>
    </citation>
    <scope>NUCLEOTIDE SEQUENCE [LARGE SCALE GENOMIC DNA]</scope>
    <source>
        <strain evidence="2 3">DSM 19938</strain>
    </source>
</reference>
<protein>
    <recommendedName>
        <fullName evidence="1">VOC domain-containing protein</fullName>
    </recommendedName>
</protein>
<dbReference type="InterPro" id="IPR053863">
    <property type="entry name" value="Glyoxy/Ble-like_N"/>
</dbReference>
<gene>
    <name evidence="2" type="ORF">SAMN04487995_0199</name>
</gene>
<dbReference type="PROSITE" id="PS51819">
    <property type="entry name" value="VOC"/>
    <property type="match status" value="1"/>
</dbReference>
<evidence type="ECO:0000313" key="3">
    <source>
        <dbReference type="Proteomes" id="UP000199532"/>
    </source>
</evidence>
<dbReference type="InterPro" id="IPR052164">
    <property type="entry name" value="Anthracycline_SecMetBiosynth"/>
</dbReference>
<dbReference type="Gene3D" id="3.10.180.10">
    <property type="entry name" value="2,3-Dihydroxybiphenyl 1,2-Dioxygenase, domain 1"/>
    <property type="match status" value="1"/>
</dbReference>
<dbReference type="OrthoDB" id="9804235at2"/>